<dbReference type="OrthoDB" id="3216707at2"/>
<dbReference type="STRING" id="36805.BOH66_02695"/>
<evidence type="ECO:0000313" key="1">
    <source>
        <dbReference type="EMBL" id="APZ33316.1"/>
    </source>
</evidence>
<keyword evidence="2" id="KW-1185">Reference proteome</keyword>
<protein>
    <submittedName>
        <fullName evidence="1">Uncharacterized protein</fullName>
    </submittedName>
</protein>
<dbReference type="EMBL" id="CP018762">
    <property type="protein sequence ID" value="APZ33316.1"/>
    <property type="molecule type" value="Genomic_DNA"/>
</dbReference>
<accession>A0A1P8U5E2</accession>
<organism evidence="1 2">
    <name type="scientific">Microbacterium aurum</name>
    <dbReference type="NCBI Taxonomy" id="36805"/>
    <lineage>
        <taxon>Bacteria</taxon>
        <taxon>Bacillati</taxon>
        <taxon>Actinomycetota</taxon>
        <taxon>Actinomycetes</taxon>
        <taxon>Micrococcales</taxon>
        <taxon>Microbacteriaceae</taxon>
        <taxon>Microbacterium</taxon>
    </lineage>
</organism>
<evidence type="ECO:0000313" key="2">
    <source>
        <dbReference type="Proteomes" id="UP000187185"/>
    </source>
</evidence>
<dbReference type="RefSeq" id="WP_076689054.1">
    <property type="nucleotide sequence ID" value="NZ_CP018762.1"/>
</dbReference>
<dbReference type="KEGG" id="maur:BOH66_02695"/>
<name>A0A1P8U5E2_9MICO</name>
<reference evidence="1 2" key="1">
    <citation type="submission" date="2016-12" db="EMBL/GenBank/DDBJ databases">
        <title>Complete genome sequence of Microbacterium aurum KACC 15219.</title>
        <authorList>
            <person name="Jung Y."/>
            <person name="Shin J.-H."/>
            <person name="Lee Y.-J."/>
            <person name="Yi H."/>
            <person name="Bahn Y.-S."/>
            <person name="Kim J.F."/>
            <person name="Lee D.-W."/>
        </authorList>
    </citation>
    <scope>NUCLEOTIDE SEQUENCE [LARGE SCALE GENOMIC DNA]</scope>
    <source>
        <strain evidence="1 2">KACC 15219</strain>
    </source>
</reference>
<dbReference type="AlphaFoldDB" id="A0A1P8U5E2"/>
<dbReference type="Proteomes" id="UP000187185">
    <property type="component" value="Chromosome"/>
</dbReference>
<gene>
    <name evidence="1" type="ORF">BOH66_02695</name>
</gene>
<sequence>MSNRRKAPLANLYRTEYLRSRAWFARRHRWFARQRTLGIPLLCAGCGQPATVAELELHHLDYRGVITRGGVFKALEADDDLTPMHPYCHELLHRLIDRDAVLAQNRSRRTATDEALRRLRRKLQPATGSRS</sequence>
<proteinExistence type="predicted"/>